<dbReference type="EMBL" id="MZGS01000028">
    <property type="protein sequence ID" value="PWB85271.1"/>
    <property type="molecule type" value="Genomic_DNA"/>
</dbReference>
<keyword evidence="1" id="KW-0812">Transmembrane</keyword>
<evidence type="ECO:0000256" key="1">
    <source>
        <dbReference type="SAM" id="Phobius"/>
    </source>
</evidence>
<organism evidence="2 3">
    <name type="scientific">Methanobrevibacter thaueri</name>
    <dbReference type="NCBI Taxonomy" id="190975"/>
    <lineage>
        <taxon>Archaea</taxon>
        <taxon>Methanobacteriati</taxon>
        <taxon>Methanobacteriota</taxon>
        <taxon>Methanomada group</taxon>
        <taxon>Methanobacteria</taxon>
        <taxon>Methanobacteriales</taxon>
        <taxon>Methanobacteriaceae</taxon>
        <taxon>Methanobrevibacter</taxon>
    </lineage>
</organism>
<keyword evidence="1" id="KW-0472">Membrane</keyword>
<protein>
    <submittedName>
        <fullName evidence="2">Uncharacterized protein</fullName>
    </submittedName>
</protein>
<sequence>MSKPVRLYPKPEPMNLNPRLILIGSILFALVIGWIGIITSTVGL</sequence>
<proteinExistence type="predicted"/>
<evidence type="ECO:0000313" key="2">
    <source>
        <dbReference type="EMBL" id="PWB85271.1"/>
    </source>
</evidence>
<accession>A0A315XKF4</accession>
<feature type="transmembrane region" description="Helical" evidence="1">
    <location>
        <begin position="20"/>
        <end position="42"/>
    </location>
</feature>
<gene>
    <name evidence="2" type="ORF">MBBTH_18700</name>
</gene>
<reference evidence="2 3" key="1">
    <citation type="submission" date="2017-03" db="EMBL/GenBank/DDBJ databases">
        <title>Genome sequence of Methanobrevibacter thaueri.</title>
        <authorList>
            <person name="Poehlein A."/>
            <person name="Seedorf H."/>
            <person name="Daniel R."/>
        </authorList>
    </citation>
    <scope>NUCLEOTIDE SEQUENCE [LARGE SCALE GENOMIC DNA]</scope>
    <source>
        <strain evidence="2 3">DSM 11995</strain>
    </source>
</reference>
<comment type="caution">
    <text evidence="2">The sequence shown here is derived from an EMBL/GenBank/DDBJ whole genome shotgun (WGS) entry which is preliminary data.</text>
</comment>
<keyword evidence="1" id="KW-1133">Transmembrane helix</keyword>
<name>A0A315XKF4_9EURY</name>
<dbReference type="Proteomes" id="UP000251717">
    <property type="component" value="Unassembled WGS sequence"/>
</dbReference>
<dbReference type="AlphaFoldDB" id="A0A315XKF4"/>
<evidence type="ECO:0000313" key="3">
    <source>
        <dbReference type="Proteomes" id="UP000251717"/>
    </source>
</evidence>
<keyword evidence="3" id="KW-1185">Reference proteome</keyword>